<keyword evidence="5" id="KW-0677">Repeat</keyword>
<evidence type="ECO:0000256" key="16">
    <source>
        <dbReference type="SAM" id="Phobius"/>
    </source>
</evidence>
<dbReference type="GO" id="GO:0042631">
    <property type="term" value="P:cellular response to water deprivation"/>
    <property type="evidence" value="ECO:0007669"/>
    <property type="project" value="UniProtKB-ARBA"/>
</dbReference>
<feature type="transmembrane region" description="Helical" evidence="16">
    <location>
        <begin position="7"/>
        <end position="29"/>
    </location>
</feature>
<keyword evidence="12 16" id="KW-0472">Membrane</keyword>
<keyword evidence="19" id="KW-1185">Reference proteome</keyword>
<feature type="repeat" description="Pumilio" evidence="14">
    <location>
        <begin position="590"/>
        <end position="625"/>
    </location>
</feature>
<evidence type="ECO:0000256" key="5">
    <source>
        <dbReference type="ARBA" id="ARBA00022737"/>
    </source>
</evidence>
<keyword evidence="8" id="KW-0067">ATP-binding</keyword>
<proteinExistence type="predicted"/>
<dbReference type="GO" id="GO:0000056">
    <property type="term" value="P:ribosomal small subunit export from nucleus"/>
    <property type="evidence" value="ECO:0007669"/>
    <property type="project" value="TreeGrafter"/>
</dbReference>
<dbReference type="SUPFAM" id="SSF54495">
    <property type="entry name" value="UBC-like"/>
    <property type="match status" value="1"/>
</dbReference>
<evidence type="ECO:0000256" key="13">
    <source>
        <dbReference type="ARBA" id="ARBA00056190"/>
    </source>
</evidence>
<dbReference type="Pfam" id="PF00179">
    <property type="entry name" value="UQ_con"/>
    <property type="match status" value="1"/>
</dbReference>
<evidence type="ECO:0000256" key="11">
    <source>
        <dbReference type="ARBA" id="ARBA00022989"/>
    </source>
</evidence>
<dbReference type="InterPro" id="IPR000608">
    <property type="entry name" value="UBC"/>
</dbReference>
<feature type="region of interest" description="Disordered" evidence="15">
    <location>
        <begin position="49"/>
        <end position="108"/>
    </location>
</feature>
<dbReference type="SMART" id="SM00025">
    <property type="entry name" value="Pumilio"/>
    <property type="match status" value="5"/>
</dbReference>
<evidence type="ECO:0000256" key="4">
    <source>
        <dbReference type="ARBA" id="ARBA00022692"/>
    </source>
</evidence>
<feature type="region of interest" description="Disordered" evidence="15">
    <location>
        <begin position="939"/>
        <end position="975"/>
    </location>
</feature>
<feature type="compositionally biased region" description="Polar residues" evidence="15">
    <location>
        <begin position="49"/>
        <end position="60"/>
    </location>
</feature>
<protein>
    <recommendedName>
        <fullName evidence="2">E2 ubiquitin-conjugating enzyme</fullName>
        <ecNumber evidence="2">2.3.2.23</ecNumber>
    </recommendedName>
</protein>
<dbReference type="GO" id="GO:0000472">
    <property type="term" value="P:endonucleolytic cleavage to generate mature 5'-end of SSU-rRNA from (SSU-rRNA, 5.8S rRNA, LSU-rRNA)"/>
    <property type="evidence" value="ECO:0007669"/>
    <property type="project" value="TreeGrafter"/>
</dbReference>
<feature type="transmembrane region" description="Helical" evidence="16">
    <location>
        <begin position="987"/>
        <end position="1008"/>
    </location>
</feature>
<dbReference type="SUPFAM" id="SSF48371">
    <property type="entry name" value="ARM repeat"/>
    <property type="match status" value="2"/>
</dbReference>
<dbReference type="Proteomes" id="UP001152561">
    <property type="component" value="Unassembled WGS sequence"/>
</dbReference>
<evidence type="ECO:0000256" key="12">
    <source>
        <dbReference type="ARBA" id="ARBA00023136"/>
    </source>
</evidence>
<dbReference type="GO" id="GO:1902457">
    <property type="term" value="P:negative regulation of stomatal opening"/>
    <property type="evidence" value="ECO:0007669"/>
    <property type="project" value="UniProtKB-ARBA"/>
</dbReference>
<organism evidence="18 19">
    <name type="scientific">Anisodus acutangulus</name>
    <dbReference type="NCBI Taxonomy" id="402998"/>
    <lineage>
        <taxon>Eukaryota</taxon>
        <taxon>Viridiplantae</taxon>
        <taxon>Streptophyta</taxon>
        <taxon>Embryophyta</taxon>
        <taxon>Tracheophyta</taxon>
        <taxon>Spermatophyta</taxon>
        <taxon>Magnoliopsida</taxon>
        <taxon>eudicotyledons</taxon>
        <taxon>Gunneridae</taxon>
        <taxon>Pentapetalae</taxon>
        <taxon>asterids</taxon>
        <taxon>lamiids</taxon>
        <taxon>Solanales</taxon>
        <taxon>Solanaceae</taxon>
        <taxon>Solanoideae</taxon>
        <taxon>Hyoscyameae</taxon>
        <taxon>Anisodus</taxon>
    </lineage>
</organism>
<dbReference type="GO" id="GO:0030686">
    <property type="term" value="C:90S preribosome"/>
    <property type="evidence" value="ECO:0007669"/>
    <property type="project" value="TreeGrafter"/>
</dbReference>
<dbReference type="Pfam" id="PF22493">
    <property type="entry name" value="PUF_NOP9"/>
    <property type="match status" value="1"/>
</dbReference>
<reference evidence="19" key="1">
    <citation type="journal article" date="2023" name="Proc. Natl. Acad. Sci. U.S.A.">
        <title>Genomic and structural basis for evolution of tropane alkaloid biosynthesis.</title>
        <authorList>
            <person name="Wanga Y.-J."/>
            <person name="Taina T."/>
            <person name="Yua J.-Y."/>
            <person name="Lia J."/>
            <person name="Xua B."/>
            <person name="Chenc J."/>
            <person name="D'Auriad J.C."/>
            <person name="Huanga J.-P."/>
            <person name="Huanga S.-X."/>
        </authorList>
    </citation>
    <scope>NUCLEOTIDE SEQUENCE [LARGE SCALE GENOMIC DNA]</scope>
    <source>
        <strain evidence="19">cv. KIB-2019</strain>
    </source>
</reference>
<dbReference type="GO" id="GO:0000447">
    <property type="term" value="P:endonucleolytic cleavage in ITS1 to separate SSU-rRNA from 5.8S rRNA and LSU-rRNA from tricistronic rRNA transcript (SSU-rRNA, 5.8S rRNA, LSU-rRNA)"/>
    <property type="evidence" value="ECO:0007669"/>
    <property type="project" value="TreeGrafter"/>
</dbReference>
<dbReference type="Gene3D" id="3.10.110.10">
    <property type="entry name" value="Ubiquitin Conjugating Enzyme"/>
    <property type="match status" value="1"/>
</dbReference>
<keyword evidence="7" id="KW-0833">Ubl conjugation pathway</keyword>
<keyword evidence="6" id="KW-0547">Nucleotide-binding</keyword>
<dbReference type="SMART" id="SM00212">
    <property type="entry name" value="UBCc"/>
    <property type="match status" value="1"/>
</dbReference>
<feature type="domain" description="UBC core" evidence="17">
    <location>
        <begin position="777"/>
        <end position="934"/>
    </location>
</feature>
<dbReference type="GO" id="GO:0030688">
    <property type="term" value="C:preribosome, small subunit precursor"/>
    <property type="evidence" value="ECO:0007669"/>
    <property type="project" value="TreeGrafter"/>
</dbReference>
<dbReference type="GO" id="GO:0006417">
    <property type="term" value="P:regulation of translation"/>
    <property type="evidence" value="ECO:0007669"/>
    <property type="project" value="UniProtKB-KW"/>
</dbReference>
<dbReference type="OrthoDB" id="392571at2759"/>
<name>A0A9Q1M7B6_9SOLA</name>
<dbReference type="InterPro" id="IPR016024">
    <property type="entry name" value="ARM-type_fold"/>
</dbReference>
<keyword evidence="11 16" id="KW-1133">Transmembrane helix</keyword>
<feature type="compositionally biased region" description="Polar residues" evidence="15">
    <location>
        <begin position="945"/>
        <end position="954"/>
    </location>
</feature>
<evidence type="ECO:0000313" key="18">
    <source>
        <dbReference type="EMBL" id="KAJ8553201.1"/>
    </source>
</evidence>
<dbReference type="FunFam" id="3.10.110.10:FF:000059">
    <property type="entry name" value="Ubiquitin-conjugating enzyme E2 34"/>
    <property type="match status" value="1"/>
</dbReference>
<keyword evidence="4 16" id="KW-0812">Transmembrane</keyword>
<dbReference type="EMBL" id="JAJAGQ010000009">
    <property type="protein sequence ID" value="KAJ8553201.1"/>
    <property type="molecule type" value="Genomic_DNA"/>
</dbReference>
<evidence type="ECO:0000256" key="8">
    <source>
        <dbReference type="ARBA" id="ARBA00022840"/>
    </source>
</evidence>
<evidence type="ECO:0000259" key="17">
    <source>
        <dbReference type="PROSITE" id="PS50127"/>
    </source>
</evidence>
<dbReference type="GO" id="GO:0061631">
    <property type="term" value="F:ubiquitin conjugating enzyme activity"/>
    <property type="evidence" value="ECO:0007669"/>
    <property type="project" value="UniProtKB-EC"/>
</dbReference>
<sequence>MFVRTLCFLYVTFCYILFTTNIFEDLLIVCEGRRALILRKHKGCDLTEQPTARENQTNNQGERKRTMGRKSSKKHAGVNADHTVESASRGNAYDDNRPRKDKNATPVPQTSFLRQQVDPETAKYFAEIANAIEGTEIDPEERSVICGNALEETRGKEAELATDYIISHTLQTLLEGCSLDHLCSFLQSCAKNFSHIAADRSGSHVVETALKSISFHLQDNENHSLIEKALTKVCKAIVVNPVDVMCNCHGSHVLRSLLCLFKGVPLEEFHSSKSSVGLAERLNLKARHAKDNGPLQSQQVFPNLLKHFVSEMLNAASEDISTLQVNQFSSLVLQTALKLLAGNEQELLHLIRVLLGSSTESANAGNLLEGKTIRNILRLVEETAYSHLMEAILEFAPETLYNELLTKVFRKSLFRLSTHHCANFVVQALASHAKSPDHMDLIWEELGTKFHDLFEMGKAGVVASVLAATQRLHSHEHECCQAIAAAVCTGDEFPKCIVPRILFLENFFCSRDKSNWSWPHGTKIHVVGSLILQSIFRLPSELIQVYVTSITSLEEHQVLEASKDPSGSRVIESFLNSNISAKQKRKLVVKLRGHFGELSVHPFGSFTVEKCFTASNLNLRETIVSEMLPLQAELSKTKQGPYLLRKLDIDGFARQPDQWKSRQASQQSALKEFYATFGPTETKSNESVRKPFEKESFLADTVSKSKPGKLKDIRKEIETTLASAKTSNTPFLAHQIELKDVNDVFSAAGSSSNISIRQINFQFRLDLRLYYFFGEKACVKRLQKEYRALCKEPVSHVVARPSPNDILEWHYVLEGSEGTPFAGGYYYGKIKFPPEYPFKPPGISMTTPNGRFMTQKKICLSMSDFHPESWNPMWSVSSILTGLLSFMMDNSPTTGSVTTTVAEKEKLAKASLAFNCKNPTFRKLFPEYVEKYEQQQLPKQLPEQVSSMPAQAEQSRPLLEEHGNSTNDEMNRVKPLKDVKNQQRKSFPTWLLLLLVSIFGVVMALPLLQL</sequence>
<dbReference type="InterPro" id="IPR016135">
    <property type="entry name" value="UBQ-conjugating_enzyme/RWD"/>
</dbReference>
<keyword evidence="3" id="KW-0808">Transferase</keyword>
<evidence type="ECO:0000256" key="15">
    <source>
        <dbReference type="SAM" id="MobiDB-lite"/>
    </source>
</evidence>
<dbReference type="InterPro" id="IPR040000">
    <property type="entry name" value="NOP9"/>
</dbReference>
<dbReference type="AlphaFoldDB" id="A0A9Q1M7B6"/>
<dbReference type="GO" id="GO:0005524">
    <property type="term" value="F:ATP binding"/>
    <property type="evidence" value="ECO:0007669"/>
    <property type="project" value="UniProtKB-KW"/>
</dbReference>
<evidence type="ECO:0000256" key="6">
    <source>
        <dbReference type="ARBA" id="ARBA00022741"/>
    </source>
</evidence>
<accession>A0A9Q1M7B6</accession>
<dbReference type="PANTHER" id="PTHR13102:SF0">
    <property type="entry name" value="NUCLEOLAR PROTEIN 9"/>
    <property type="match status" value="1"/>
</dbReference>
<evidence type="ECO:0000313" key="19">
    <source>
        <dbReference type="Proteomes" id="UP001152561"/>
    </source>
</evidence>
<dbReference type="InterPro" id="IPR001313">
    <property type="entry name" value="Pumilio_RNA-bd_rpt"/>
</dbReference>
<comment type="caution">
    <text evidence="18">The sequence shown here is derived from an EMBL/GenBank/DDBJ whole genome shotgun (WGS) entry which is preliminary data.</text>
</comment>
<dbReference type="Gene3D" id="1.25.10.10">
    <property type="entry name" value="Leucine-rich Repeat Variant"/>
    <property type="match status" value="2"/>
</dbReference>
<dbReference type="PROSITE" id="PS50302">
    <property type="entry name" value="PUM"/>
    <property type="match status" value="1"/>
</dbReference>
<dbReference type="GO" id="GO:0000480">
    <property type="term" value="P:endonucleolytic cleavage in 5'-ETS of tricistronic rRNA transcript (SSU-rRNA, 5.8S rRNA, LSU-rRNA)"/>
    <property type="evidence" value="ECO:0007669"/>
    <property type="project" value="TreeGrafter"/>
</dbReference>
<evidence type="ECO:0000256" key="7">
    <source>
        <dbReference type="ARBA" id="ARBA00022786"/>
    </source>
</evidence>
<dbReference type="GO" id="GO:0005730">
    <property type="term" value="C:nucleolus"/>
    <property type="evidence" value="ECO:0007669"/>
    <property type="project" value="TreeGrafter"/>
</dbReference>
<dbReference type="PROSITE" id="PS50127">
    <property type="entry name" value="UBC_2"/>
    <property type="match status" value="1"/>
</dbReference>
<dbReference type="EC" id="2.3.2.23" evidence="2"/>
<evidence type="ECO:0000256" key="14">
    <source>
        <dbReference type="PROSITE-ProRule" id="PRU00317"/>
    </source>
</evidence>
<dbReference type="PANTHER" id="PTHR13102">
    <property type="entry name" value="NUCLEOLAR PROTEIN 9"/>
    <property type="match status" value="1"/>
</dbReference>
<dbReference type="GO" id="GO:0016020">
    <property type="term" value="C:membrane"/>
    <property type="evidence" value="ECO:0007669"/>
    <property type="project" value="UniProtKB-SubCell"/>
</dbReference>
<evidence type="ECO:0000256" key="3">
    <source>
        <dbReference type="ARBA" id="ARBA00022679"/>
    </source>
</evidence>
<dbReference type="GO" id="GO:0003723">
    <property type="term" value="F:RNA binding"/>
    <property type="evidence" value="ECO:0007669"/>
    <property type="project" value="UniProtKB-KW"/>
</dbReference>
<evidence type="ECO:0000256" key="2">
    <source>
        <dbReference type="ARBA" id="ARBA00012486"/>
    </source>
</evidence>
<keyword evidence="10" id="KW-0694">RNA-binding</keyword>
<feature type="compositionally biased region" description="Basic and acidic residues" evidence="15">
    <location>
        <begin position="92"/>
        <end position="103"/>
    </location>
</feature>
<gene>
    <name evidence="18" type="ORF">K7X08_023879</name>
</gene>
<evidence type="ECO:0000256" key="10">
    <source>
        <dbReference type="ARBA" id="ARBA00022884"/>
    </source>
</evidence>
<evidence type="ECO:0000256" key="1">
    <source>
        <dbReference type="ARBA" id="ARBA00004167"/>
    </source>
</evidence>
<feature type="compositionally biased region" description="Basic residues" evidence="15">
    <location>
        <begin position="66"/>
        <end position="76"/>
    </location>
</feature>
<dbReference type="CDD" id="cd23799">
    <property type="entry name" value="UBCc_UBE2J"/>
    <property type="match status" value="1"/>
</dbReference>
<comment type="subcellular location">
    <subcellularLocation>
        <location evidence="1">Membrane</location>
        <topology evidence="1">Single-pass membrane protein</topology>
    </subcellularLocation>
</comment>
<dbReference type="InterPro" id="IPR011989">
    <property type="entry name" value="ARM-like"/>
</dbReference>
<comment type="function">
    <text evidence="13">Accepts the ubiquitin from the E1 complex and catalyzes its covalent attachment to other proteins.</text>
</comment>
<evidence type="ECO:0000256" key="9">
    <source>
        <dbReference type="ARBA" id="ARBA00022845"/>
    </source>
</evidence>
<keyword evidence="9" id="KW-0810">Translation regulation</keyword>
<feature type="compositionally biased region" description="Basic and acidic residues" evidence="15">
    <location>
        <begin position="958"/>
        <end position="975"/>
    </location>
</feature>